<protein>
    <recommendedName>
        <fullName evidence="6">Ribosomal RNA small subunit methyltransferase H</fullName>
        <ecNumber evidence="6">2.1.1.199</ecNumber>
    </recommendedName>
    <alternativeName>
        <fullName evidence="6">16S rRNA m(4)C1402 methyltransferase</fullName>
    </alternativeName>
    <alternativeName>
        <fullName evidence="6">rRNA (cytosine-N(4)-)-methyltransferase RsmH</fullName>
    </alternativeName>
</protein>
<keyword evidence="6" id="KW-0963">Cytoplasm</keyword>
<comment type="function">
    <text evidence="6">Specifically methylates the N4 position of cytidine in position 1402 (C1402) of 16S rRNA.</text>
</comment>
<comment type="similarity">
    <text evidence="1 6">Belongs to the methyltransferase superfamily. RsmH family.</text>
</comment>
<dbReference type="SUPFAM" id="SSF81799">
    <property type="entry name" value="Putative methyltransferase TM0872, insert domain"/>
    <property type="match status" value="1"/>
</dbReference>
<proteinExistence type="inferred from homology"/>
<dbReference type="KEGG" id="zmm:Zmob_0471"/>
<dbReference type="AlphaFoldDB" id="A0A0H3G0M8"/>
<dbReference type="GO" id="GO:0070475">
    <property type="term" value="P:rRNA base methylation"/>
    <property type="evidence" value="ECO:0007669"/>
    <property type="project" value="UniProtKB-UniRule"/>
</dbReference>
<comment type="subcellular location">
    <subcellularLocation>
        <location evidence="6">Cytoplasm</location>
    </subcellularLocation>
</comment>
<dbReference type="RefSeq" id="WP_014500536.1">
    <property type="nucleotide sequence ID" value="NC_017262.1"/>
</dbReference>
<dbReference type="HOGENOM" id="CLU_038422_1_1_5"/>
<dbReference type="NCBIfam" id="TIGR00006">
    <property type="entry name" value="16S rRNA (cytosine(1402)-N(4))-methyltransferase RsmH"/>
    <property type="match status" value="1"/>
</dbReference>
<keyword evidence="2 6" id="KW-0698">rRNA processing</keyword>
<evidence type="ECO:0000256" key="6">
    <source>
        <dbReference type="HAMAP-Rule" id="MF_01007"/>
    </source>
</evidence>
<feature type="binding site" evidence="6">
    <location>
        <position position="56"/>
    </location>
    <ligand>
        <name>S-adenosyl-L-methionine</name>
        <dbReference type="ChEBI" id="CHEBI:59789"/>
    </ligand>
</feature>
<accession>A0A0H3G0M8</accession>
<dbReference type="PANTHER" id="PTHR11265">
    <property type="entry name" value="S-ADENOSYL-METHYLTRANSFERASE MRAW"/>
    <property type="match status" value="1"/>
</dbReference>
<evidence type="ECO:0000256" key="2">
    <source>
        <dbReference type="ARBA" id="ARBA00022552"/>
    </source>
</evidence>
<evidence type="ECO:0000256" key="7">
    <source>
        <dbReference type="SAM" id="MobiDB-lite"/>
    </source>
</evidence>
<dbReference type="GO" id="GO:0005737">
    <property type="term" value="C:cytoplasm"/>
    <property type="evidence" value="ECO:0007669"/>
    <property type="project" value="UniProtKB-SubCell"/>
</dbReference>
<dbReference type="Pfam" id="PF01795">
    <property type="entry name" value="Methyltransf_5"/>
    <property type="match status" value="1"/>
</dbReference>
<dbReference type="EMBL" id="CP002850">
    <property type="protein sequence ID" value="AEH62317.1"/>
    <property type="molecule type" value="Genomic_DNA"/>
</dbReference>
<keyword evidence="5 6" id="KW-0949">S-adenosyl-L-methionine</keyword>
<dbReference type="GO" id="GO:0071424">
    <property type="term" value="F:rRNA (cytosine-N4-)-methyltransferase activity"/>
    <property type="evidence" value="ECO:0007669"/>
    <property type="project" value="UniProtKB-UniRule"/>
</dbReference>
<dbReference type="EC" id="2.1.1.199" evidence="6"/>
<dbReference type="SUPFAM" id="SSF53335">
    <property type="entry name" value="S-adenosyl-L-methionine-dependent methyltransferases"/>
    <property type="match status" value="1"/>
</dbReference>
<name>A0A0H3G0M8_ZYMMA</name>
<feature type="binding site" evidence="6">
    <location>
        <begin position="38"/>
        <end position="40"/>
    </location>
    <ligand>
        <name>S-adenosyl-L-methionine</name>
        <dbReference type="ChEBI" id="CHEBI:59789"/>
    </ligand>
</feature>
<dbReference type="OrthoDB" id="9806637at2"/>
<gene>
    <name evidence="6" type="primary">rsmH</name>
    <name evidence="8" type="ordered locus">Zmob_0471</name>
</gene>
<evidence type="ECO:0000256" key="5">
    <source>
        <dbReference type="ARBA" id="ARBA00022691"/>
    </source>
</evidence>
<evidence type="ECO:0000256" key="3">
    <source>
        <dbReference type="ARBA" id="ARBA00022603"/>
    </source>
</evidence>
<keyword evidence="3 6" id="KW-0489">Methyltransferase</keyword>
<dbReference type="Gene3D" id="1.10.150.170">
    <property type="entry name" value="Putative methyltransferase TM0872, insert domain"/>
    <property type="match status" value="1"/>
</dbReference>
<comment type="catalytic activity">
    <reaction evidence="6">
        <text>cytidine(1402) in 16S rRNA + S-adenosyl-L-methionine = N(4)-methylcytidine(1402) in 16S rRNA + S-adenosyl-L-homocysteine + H(+)</text>
        <dbReference type="Rhea" id="RHEA:42928"/>
        <dbReference type="Rhea" id="RHEA-COMP:10286"/>
        <dbReference type="Rhea" id="RHEA-COMP:10287"/>
        <dbReference type="ChEBI" id="CHEBI:15378"/>
        <dbReference type="ChEBI" id="CHEBI:57856"/>
        <dbReference type="ChEBI" id="CHEBI:59789"/>
        <dbReference type="ChEBI" id="CHEBI:74506"/>
        <dbReference type="ChEBI" id="CHEBI:82748"/>
        <dbReference type="EC" id="2.1.1.199"/>
    </reaction>
</comment>
<feature type="region of interest" description="Disordered" evidence="7">
    <location>
        <begin position="309"/>
        <end position="332"/>
    </location>
</feature>
<dbReference type="eggNOG" id="COG0275">
    <property type="taxonomic scope" value="Bacteria"/>
</dbReference>
<dbReference type="PIRSF" id="PIRSF004486">
    <property type="entry name" value="MraW"/>
    <property type="match status" value="1"/>
</dbReference>
<dbReference type="Proteomes" id="UP000001494">
    <property type="component" value="Chromosome"/>
</dbReference>
<sequence>MTSDSFSAPHIPVLLDEVIEALSPVEGGIYIDGTFGAGGYSRAILEKADTQVIAFDRDPDAIREGASLVEKYKGRLRLVNDCFSNIGHHLDALDIKAVDGMVFDIGVSSMQIDRPERGFSIQADGPLDMRMAQTGLSAEEFLNNAQEKDIADVLYLYGEERQSRRVARAIVAARPLTTTFQLAKVIRQSLGYRPFDKKDPAAHCFQAIRIHLNRELDELKDGLQTAERFLKSKGCLAVVTFHSLEDRIVKHFMREHAGQTGQVSRHQPVIPQQNPVFFSKPARPVRAGEAELARNPRARSATLRAVYRTETPFSEDISRPDTHIPRSRRQSA</sequence>
<dbReference type="PANTHER" id="PTHR11265:SF0">
    <property type="entry name" value="12S RRNA N4-METHYLCYTIDINE METHYLTRANSFERASE"/>
    <property type="match status" value="1"/>
</dbReference>
<evidence type="ECO:0000313" key="9">
    <source>
        <dbReference type="Proteomes" id="UP000001494"/>
    </source>
</evidence>
<feature type="binding site" evidence="6">
    <location>
        <position position="104"/>
    </location>
    <ligand>
        <name>S-adenosyl-L-methionine</name>
        <dbReference type="ChEBI" id="CHEBI:59789"/>
    </ligand>
</feature>
<dbReference type="InterPro" id="IPR023397">
    <property type="entry name" value="SAM-dep_MeTrfase_MraW_recog"/>
</dbReference>
<dbReference type="InterPro" id="IPR029063">
    <property type="entry name" value="SAM-dependent_MTases_sf"/>
</dbReference>
<organism evidence="8 9">
    <name type="scientific">Zymomonas mobilis subsp. mobilis (strain ATCC 10988 / DSM 424 / LMG 404 / NCIMB 8938 / NRRL B-806 / ZM1)</name>
    <dbReference type="NCBI Taxonomy" id="555217"/>
    <lineage>
        <taxon>Bacteria</taxon>
        <taxon>Pseudomonadati</taxon>
        <taxon>Pseudomonadota</taxon>
        <taxon>Alphaproteobacteria</taxon>
        <taxon>Sphingomonadales</taxon>
        <taxon>Zymomonadaceae</taxon>
        <taxon>Zymomonas</taxon>
    </lineage>
</organism>
<dbReference type="HAMAP" id="MF_01007">
    <property type="entry name" value="16SrRNA_methyltr_H"/>
    <property type="match status" value="1"/>
</dbReference>
<reference evidence="8 9" key="1">
    <citation type="journal article" date="2011" name="J. Bacteriol.">
        <title>Genome sequence of the ethanol-producing Zymomonas mobilis subsp. mobilis lectotype strain ATCC 10988.</title>
        <authorList>
            <person name="Pappas K.M."/>
            <person name="Kouvelis V.N."/>
            <person name="Saunders E."/>
            <person name="Brettin T.S."/>
            <person name="Bruce D."/>
            <person name="Detter C."/>
            <person name="Balakireva M."/>
            <person name="Han C.S."/>
            <person name="Savvakis G."/>
            <person name="Kyrpides N.C."/>
            <person name="Typas M.A."/>
        </authorList>
    </citation>
    <scope>NUCLEOTIDE SEQUENCE [LARGE SCALE GENOMIC DNA]</scope>
    <source>
        <strain evidence="9">ATCC 10988 / DSM 424 / CCUG 17860 / LMG 404 / NCIMB 8938 / NRRL B-806 / ZM1</strain>
    </source>
</reference>
<keyword evidence="4 6" id="KW-0808">Transferase</keyword>
<evidence type="ECO:0000256" key="1">
    <source>
        <dbReference type="ARBA" id="ARBA00010396"/>
    </source>
</evidence>
<evidence type="ECO:0000313" key="8">
    <source>
        <dbReference type="EMBL" id="AEH62317.1"/>
    </source>
</evidence>
<feature type="binding site" evidence="6">
    <location>
        <position position="83"/>
    </location>
    <ligand>
        <name>S-adenosyl-L-methionine</name>
        <dbReference type="ChEBI" id="CHEBI:59789"/>
    </ligand>
</feature>
<dbReference type="Gene3D" id="3.40.50.150">
    <property type="entry name" value="Vaccinia Virus protein VP39"/>
    <property type="match status" value="1"/>
</dbReference>
<dbReference type="InterPro" id="IPR002903">
    <property type="entry name" value="RsmH"/>
</dbReference>
<feature type="binding site" evidence="6">
    <location>
        <position position="111"/>
    </location>
    <ligand>
        <name>S-adenosyl-L-methionine</name>
        <dbReference type="ChEBI" id="CHEBI:59789"/>
    </ligand>
</feature>
<evidence type="ECO:0000256" key="4">
    <source>
        <dbReference type="ARBA" id="ARBA00022679"/>
    </source>
</evidence>